<evidence type="ECO:0000256" key="4">
    <source>
        <dbReference type="ARBA" id="ARBA00023163"/>
    </source>
</evidence>
<dbReference type="SUPFAM" id="SSF46785">
    <property type="entry name" value="Winged helix' DNA-binding domain"/>
    <property type="match status" value="1"/>
</dbReference>
<protein>
    <submittedName>
        <fullName evidence="6">LysR family transcriptional regulator</fullName>
    </submittedName>
</protein>
<sequence>MDHLKDISITQLRYFIAAAERESMTRAAEDLFVAQSAISSAVTHLERELRTQLFIRRRAKGLILTSAGSKLLMHARRVLDSLAESLEELATDGQVTWGDLHVVCFSTIVPFYLPDILAGLRDDHPGLTVHVSEAVGGEVSAYLETGRAEVALTYDLGLGDLVERETLAEMRPYLALSQDHPLAGHSRLRLADLVAEPMILVDLPHSRDYFLSIFTGLGLTPNIQYRSSNYEAVRAMVAQNHGYAVLNQRPAMDSTYAGGRVVAVPIAEDVPCLDIVLASLKSARISRRAEVFGARCREVVRAAAGQGAPARTA</sequence>
<dbReference type="InterPro" id="IPR036390">
    <property type="entry name" value="WH_DNA-bd_sf"/>
</dbReference>
<keyword evidence="4" id="KW-0804">Transcription</keyword>
<dbReference type="PRINTS" id="PR00039">
    <property type="entry name" value="HTHLYSR"/>
</dbReference>
<dbReference type="PANTHER" id="PTHR30419">
    <property type="entry name" value="HTH-TYPE TRANSCRIPTIONAL REGULATOR YBHD"/>
    <property type="match status" value="1"/>
</dbReference>
<dbReference type="PANTHER" id="PTHR30419:SF29">
    <property type="entry name" value="LYSR-FAMILY TRANSCRIPTIONAL REGULATOR"/>
    <property type="match status" value="1"/>
</dbReference>
<evidence type="ECO:0000313" key="6">
    <source>
        <dbReference type="EMBL" id="MFD2802269.1"/>
    </source>
</evidence>
<keyword evidence="2" id="KW-0805">Transcription regulation</keyword>
<dbReference type="Gene3D" id="3.40.190.10">
    <property type="entry name" value="Periplasmic binding protein-like II"/>
    <property type="match status" value="2"/>
</dbReference>
<dbReference type="InterPro" id="IPR000847">
    <property type="entry name" value="LysR_HTH_N"/>
</dbReference>
<dbReference type="Pfam" id="PF00126">
    <property type="entry name" value="HTH_1"/>
    <property type="match status" value="1"/>
</dbReference>
<dbReference type="InterPro" id="IPR005119">
    <property type="entry name" value="LysR_subst-bd"/>
</dbReference>
<dbReference type="CDD" id="cd08412">
    <property type="entry name" value="PBP2_PAO1_like"/>
    <property type="match status" value="1"/>
</dbReference>
<proteinExistence type="inferred from homology"/>
<dbReference type="PROSITE" id="PS50931">
    <property type="entry name" value="HTH_LYSR"/>
    <property type="match status" value="1"/>
</dbReference>
<keyword evidence="3" id="KW-0238">DNA-binding</keyword>
<feature type="domain" description="HTH lysR-type" evidence="5">
    <location>
        <begin position="7"/>
        <end position="65"/>
    </location>
</feature>
<dbReference type="InterPro" id="IPR036388">
    <property type="entry name" value="WH-like_DNA-bd_sf"/>
</dbReference>
<gene>
    <name evidence="6" type="ORF">ACFS2C_23040</name>
</gene>
<keyword evidence="7" id="KW-1185">Reference proteome</keyword>
<evidence type="ECO:0000256" key="2">
    <source>
        <dbReference type="ARBA" id="ARBA00023015"/>
    </source>
</evidence>
<comment type="caution">
    <text evidence="6">The sequence shown here is derived from an EMBL/GenBank/DDBJ whole genome shotgun (WGS) entry which is preliminary data.</text>
</comment>
<name>A0ABW5WEU0_9PSEU</name>
<dbReference type="InterPro" id="IPR050950">
    <property type="entry name" value="HTH-type_LysR_regulators"/>
</dbReference>
<organism evidence="6 7">
    <name type="scientific">Prauserella oleivorans</name>
    <dbReference type="NCBI Taxonomy" id="1478153"/>
    <lineage>
        <taxon>Bacteria</taxon>
        <taxon>Bacillati</taxon>
        <taxon>Actinomycetota</taxon>
        <taxon>Actinomycetes</taxon>
        <taxon>Pseudonocardiales</taxon>
        <taxon>Pseudonocardiaceae</taxon>
        <taxon>Prauserella</taxon>
    </lineage>
</organism>
<dbReference type="Pfam" id="PF03466">
    <property type="entry name" value="LysR_substrate"/>
    <property type="match status" value="1"/>
</dbReference>
<dbReference type="SUPFAM" id="SSF53850">
    <property type="entry name" value="Periplasmic binding protein-like II"/>
    <property type="match status" value="1"/>
</dbReference>
<dbReference type="Proteomes" id="UP001597478">
    <property type="component" value="Unassembled WGS sequence"/>
</dbReference>
<dbReference type="Gene3D" id="1.10.10.10">
    <property type="entry name" value="Winged helix-like DNA-binding domain superfamily/Winged helix DNA-binding domain"/>
    <property type="match status" value="1"/>
</dbReference>
<dbReference type="RefSeq" id="WP_377392866.1">
    <property type="nucleotide sequence ID" value="NZ_JBHSAN010000034.1"/>
</dbReference>
<accession>A0ABW5WEU0</accession>
<evidence type="ECO:0000313" key="7">
    <source>
        <dbReference type="Proteomes" id="UP001597478"/>
    </source>
</evidence>
<evidence type="ECO:0000256" key="1">
    <source>
        <dbReference type="ARBA" id="ARBA00009437"/>
    </source>
</evidence>
<evidence type="ECO:0000259" key="5">
    <source>
        <dbReference type="PROSITE" id="PS50931"/>
    </source>
</evidence>
<reference evidence="7" key="1">
    <citation type="journal article" date="2019" name="Int. J. Syst. Evol. Microbiol.">
        <title>The Global Catalogue of Microorganisms (GCM) 10K type strain sequencing project: providing services to taxonomists for standard genome sequencing and annotation.</title>
        <authorList>
            <consortium name="The Broad Institute Genomics Platform"/>
            <consortium name="The Broad Institute Genome Sequencing Center for Infectious Disease"/>
            <person name="Wu L."/>
            <person name="Ma J."/>
        </authorList>
    </citation>
    <scope>NUCLEOTIDE SEQUENCE [LARGE SCALE GENOMIC DNA]</scope>
    <source>
        <strain evidence="7">IBRC-M 10906</strain>
    </source>
</reference>
<dbReference type="EMBL" id="JBHUOF010000043">
    <property type="protein sequence ID" value="MFD2802269.1"/>
    <property type="molecule type" value="Genomic_DNA"/>
</dbReference>
<evidence type="ECO:0000256" key="3">
    <source>
        <dbReference type="ARBA" id="ARBA00023125"/>
    </source>
</evidence>
<comment type="similarity">
    <text evidence="1">Belongs to the LysR transcriptional regulatory family.</text>
</comment>